<evidence type="ECO:0000313" key="1">
    <source>
        <dbReference type="EMBL" id="RGS18013.1"/>
    </source>
</evidence>
<dbReference type="RefSeq" id="WP_117587007.1">
    <property type="nucleotide sequence ID" value="NZ_QRVA01000006.1"/>
</dbReference>
<sequence>MDKTITLTSDEISSITLAIYDKVMNLSQAVLICGAELTPNAQQRIENLKAIALKLNGIES</sequence>
<name>A0A3E5E2Z7_9BACT</name>
<organism evidence="1 2">
    <name type="scientific">Segatella copri</name>
    <dbReference type="NCBI Taxonomy" id="165179"/>
    <lineage>
        <taxon>Bacteria</taxon>
        <taxon>Pseudomonadati</taxon>
        <taxon>Bacteroidota</taxon>
        <taxon>Bacteroidia</taxon>
        <taxon>Bacteroidales</taxon>
        <taxon>Prevotellaceae</taxon>
        <taxon>Segatella</taxon>
    </lineage>
</organism>
<accession>A0A3E5E2Z7</accession>
<comment type="caution">
    <text evidence="1">The sequence shown here is derived from an EMBL/GenBank/DDBJ whole genome shotgun (WGS) entry which is preliminary data.</text>
</comment>
<protein>
    <submittedName>
        <fullName evidence="1">Uncharacterized protein</fullName>
    </submittedName>
</protein>
<dbReference type="EMBL" id="QRVA01000006">
    <property type="protein sequence ID" value="RGS18013.1"/>
    <property type="molecule type" value="Genomic_DNA"/>
</dbReference>
<evidence type="ECO:0000313" key="2">
    <source>
        <dbReference type="Proteomes" id="UP000283872"/>
    </source>
</evidence>
<dbReference type="Proteomes" id="UP000283872">
    <property type="component" value="Unassembled WGS sequence"/>
</dbReference>
<dbReference type="AlphaFoldDB" id="A0A3E5E2Z7"/>
<gene>
    <name evidence="1" type="ORF">DWY11_04315</name>
</gene>
<reference evidence="1 2" key="1">
    <citation type="submission" date="2018-08" db="EMBL/GenBank/DDBJ databases">
        <title>A genome reference for cultivated species of the human gut microbiota.</title>
        <authorList>
            <person name="Zou Y."/>
            <person name="Xue W."/>
            <person name="Luo G."/>
        </authorList>
    </citation>
    <scope>NUCLEOTIDE SEQUENCE [LARGE SCALE GENOMIC DNA]</scope>
    <source>
        <strain evidence="1 2">AF24-12</strain>
    </source>
</reference>
<proteinExistence type="predicted"/>